<protein>
    <recommendedName>
        <fullName evidence="4">ABC transporter permease</fullName>
    </recommendedName>
</protein>
<evidence type="ECO:0008006" key="4">
    <source>
        <dbReference type="Google" id="ProtNLM"/>
    </source>
</evidence>
<feature type="transmembrane region" description="Helical" evidence="1">
    <location>
        <begin position="444"/>
        <end position="469"/>
    </location>
</feature>
<gene>
    <name evidence="2" type="ORF">H9648_13605</name>
</gene>
<feature type="transmembrane region" description="Helical" evidence="1">
    <location>
        <begin position="150"/>
        <end position="172"/>
    </location>
</feature>
<feature type="transmembrane region" description="Helical" evidence="1">
    <location>
        <begin position="226"/>
        <end position="244"/>
    </location>
</feature>
<evidence type="ECO:0000256" key="1">
    <source>
        <dbReference type="SAM" id="Phobius"/>
    </source>
</evidence>
<keyword evidence="1" id="KW-1133">Transmembrane helix</keyword>
<name>A0ABR8SNL8_9BACL</name>
<keyword evidence="1" id="KW-0812">Transmembrane</keyword>
<comment type="caution">
    <text evidence="2">The sequence shown here is derived from an EMBL/GenBank/DDBJ whole genome shotgun (WGS) entry which is preliminary data.</text>
</comment>
<feature type="transmembrane region" description="Helical" evidence="1">
    <location>
        <begin position="95"/>
        <end position="122"/>
    </location>
</feature>
<sequence>MIQSLIKSHVNKFLSRKLMFVLLIYVLYTFYLKHIAISHHLTYWEFLINALTDHYYILYCMTISFIFLLIGINNSDEECVWIRSKTFFNYFLSKVVAVVFNSILFVLLHVFIALLMGFGLVLKNRYTFLESNNLFIFGKLERVFSTPLEAVFPVIGYMICGLTLLGTVLIFMRNFLKPGYVIGIIVIVYLMMLIGLRSDLDSELPYLFLNNYIIFHHALGAAEERFYIFIFLGLLYMIFILWFTKKYWSSSFAFRLSDPLSKWNLSILFKKSNLITIMILLCFIVLSIAFTYPDITFKDLLTLVYFGHGTGYFNMLDFLRLIIYNGIPIYLLSVFLEKESQDKSFMIVIRLKKMKYWLFSIMRSVSLFIFSYICLSLFLIIIVSTFMGLPFKGYEHMKPFINENGIGNMDTSYLLLIIISTKFLELLFTFLVIFILFSLTKTSITGFIVIVAAYLIGLLEITYIKYFPIGLSSLVRITEAFGEDQSLPYFYSFGILLLSNVLLFAVLKSGLYKKSFSKG</sequence>
<feature type="transmembrane region" description="Helical" evidence="1">
    <location>
        <begin position="179"/>
        <end position="196"/>
    </location>
</feature>
<proteinExistence type="predicted"/>
<keyword evidence="3" id="KW-1185">Reference proteome</keyword>
<feature type="transmembrane region" description="Helical" evidence="1">
    <location>
        <begin position="413"/>
        <end position="437"/>
    </location>
</feature>
<accession>A0ABR8SNL8</accession>
<organism evidence="2 3">
    <name type="scientific">Fictibacillus norfolkensis</name>
    <dbReference type="NCBI Taxonomy" id="2762233"/>
    <lineage>
        <taxon>Bacteria</taxon>
        <taxon>Bacillati</taxon>
        <taxon>Bacillota</taxon>
        <taxon>Bacilli</taxon>
        <taxon>Bacillales</taxon>
        <taxon>Fictibacillaceae</taxon>
        <taxon>Fictibacillus</taxon>
    </lineage>
</organism>
<dbReference type="RefSeq" id="WP_191754334.1">
    <property type="nucleotide sequence ID" value="NZ_JACSQM010000005.1"/>
</dbReference>
<keyword evidence="1" id="KW-0472">Membrane</keyword>
<evidence type="ECO:0000313" key="3">
    <source>
        <dbReference type="Proteomes" id="UP000603641"/>
    </source>
</evidence>
<dbReference type="EMBL" id="JACSQM010000005">
    <property type="protein sequence ID" value="MBD7965094.1"/>
    <property type="molecule type" value="Genomic_DNA"/>
</dbReference>
<feature type="transmembrane region" description="Helical" evidence="1">
    <location>
        <begin position="274"/>
        <end position="292"/>
    </location>
</feature>
<feature type="transmembrane region" description="Helical" evidence="1">
    <location>
        <begin position="489"/>
        <end position="507"/>
    </location>
</feature>
<feature type="transmembrane region" description="Helical" evidence="1">
    <location>
        <begin position="18"/>
        <end position="36"/>
    </location>
</feature>
<feature type="transmembrane region" description="Helical" evidence="1">
    <location>
        <begin position="312"/>
        <end position="336"/>
    </location>
</feature>
<evidence type="ECO:0000313" key="2">
    <source>
        <dbReference type="EMBL" id="MBD7965094.1"/>
    </source>
</evidence>
<reference evidence="2 3" key="1">
    <citation type="submission" date="2020-08" db="EMBL/GenBank/DDBJ databases">
        <title>A Genomic Blueprint of the Chicken Gut Microbiome.</title>
        <authorList>
            <person name="Gilroy R."/>
            <person name="Ravi A."/>
            <person name="Getino M."/>
            <person name="Pursley I."/>
            <person name="Horton D.L."/>
            <person name="Alikhan N.-F."/>
            <person name="Baker D."/>
            <person name="Gharbi K."/>
            <person name="Hall N."/>
            <person name="Watson M."/>
            <person name="Adriaenssens E.M."/>
            <person name="Foster-Nyarko E."/>
            <person name="Jarju S."/>
            <person name="Secka A."/>
            <person name="Antonio M."/>
            <person name="Oren A."/>
            <person name="Chaudhuri R."/>
            <person name="La Ragione R.M."/>
            <person name="Hildebrand F."/>
            <person name="Pallen M.J."/>
        </authorList>
    </citation>
    <scope>NUCLEOTIDE SEQUENCE [LARGE SCALE GENOMIC DNA]</scope>
    <source>
        <strain evidence="2 3">Sa2CUA10</strain>
    </source>
</reference>
<dbReference type="Proteomes" id="UP000603641">
    <property type="component" value="Unassembled WGS sequence"/>
</dbReference>
<feature type="transmembrane region" description="Helical" evidence="1">
    <location>
        <begin position="356"/>
        <end position="389"/>
    </location>
</feature>
<feature type="transmembrane region" description="Helical" evidence="1">
    <location>
        <begin position="56"/>
        <end position="74"/>
    </location>
</feature>